<dbReference type="PANTHER" id="PTHR43591:SF110">
    <property type="entry name" value="RHODANESE DOMAIN-CONTAINING PROTEIN"/>
    <property type="match status" value="1"/>
</dbReference>
<dbReference type="GO" id="GO:0008757">
    <property type="term" value="F:S-adenosylmethionine-dependent methyltransferase activity"/>
    <property type="evidence" value="ECO:0007669"/>
    <property type="project" value="InterPro"/>
</dbReference>
<dbReference type="EMBL" id="CABO01000034">
    <property type="protein sequence ID" value="CBI02286.1"/>
    <property type="molecule type" value="Genomic_DNA"/>
</dbReference>
<dbReference type="InterPro" id="IPR029063">
    <property type="entry name" value="SAM-dependent_MTases_sf"/>
</dbReference>
<comment type="caution">
    <text evidence="2">The sequence shown here is derived from an EMBL/GenBank/DDBJ whole genome shotgun (WGS) entry which is preliminary data.</text>
</comment>
<dbReference type="InterPro" id="IPR013216">
    <property type="entry name" value="Methyltransf_11"/>
</dbReference>
<reference evidence="2" key="1">
    <citation type="submission" date="2009-10" db="EMBL/GenBank/DDBJ databases">
        <title>Diversity of trophic interactions inside an arsenic-rich microbial ecosystem.</title>
        <authorList>
            <person name="Bertin P.N."/>
            <person name="Heinrich-Salmeron A."/>
            <person name="Pelletier E."/>
            <person name="Goulhen-Chollet F."/>
            <person name="Arsene-Ploetze F."/>
            <person name="Gallien S."/>
            <person name="Calteau A."/>
            <person name="Vallenet D."/>
            <person name="Casiot C."/>
            <person name="Chane-Woon-Ming B."/>
            <person name="Giloteaux L."/>
            <person name="Barakat M."/>
            <person name="Bonnefoy V."/>
            <person name="Bruneel O."/>
            <person name="Chandler M."/>
            <person name="Cleiss J."/>
            <person name="Duran R."/>
            <person name="Elbaz-Poulichet F."/>
            <person name="Fonknechten N."/>
            <person name="Lauga B."/>
            <person name="Mornico D."/>
            <person name="Ortet P."/>
            <person name="Schaeffer C."/>
            <person name="Siguier P."/>
            <person name="Alexander Thil Smith A."/>
            <person name="Van Dorsselaer A."/>
            <person name="Weissenbach J."/>
            <person name="Medigue C."/>
            <person name="Le Paslier D."/>
        </authorList>
    </citation>
    <scope>NUCLEOTIDE SEQUENCE</scope>
</reference>
<evidence type="ECO:0000313" key="2">
    <source>
        <dbReference type="EMBL" id="CBI02286.1"/>
    </source>
</evidence>
<organism evidence="2">
    <name type="scientific">mine drainage metagenome</name>
    <dbReference type="NCBI Taxonomy" id="410659"/>
    <lineage>
        <taxon>unclassified sequences</taxon>
        <taxon>metagenomes</taxon>
        <taxon>ecological metagenomes</taxon>
    </lineage>
</organism>
<dbReference type="PANTHER" id="PTHR43591">
    <property type="entry name" value="METHYLTRANSFERASE"/>
    <property type="match status" value="1"/>
</dbReference>
<dbReference type="CDD" id="cd02440">
    <property type="entry name" value="AdoMet_MTases"/>
    <property type="match status" value="1"/>
</dbReference>
<dbReference type="SUPFAM" id="SSF53335">
    <property type="entry name" value="S-adenosyl-L-methionine-dependent methyltransferases"/>
    <property type="match status" value="1"/>
</dbReference>
<dbReference type="Gene3D" id="3.40.50.150">
    <property type="entry name" value="Vaccinia Virus protein VP39"/>
    <property type="match status" value="1"/>
</dbReference>
<accession>E6Q525</accession>
<evidence type="ECO:0000259" key="1">
    <source>
        <dbReference type="Pfam" id="PF08241"/>
    </source>
</evidence>
<protein>
    <recommendedName>
        <fullName evidence="1">Methyltransferase type 11 domain-containing protein</fullName>
    </recommendedName>
</protein>
<feature type="domain" description="Methyltransferase type 11" evidence="1">
    <location>
        <begin position="3"/>
        <end position="49"/>
    </location>
</feature>
<proteinExistence type="predicted"/>
<dbReference type="Pfam" id="PF08241">
    <property type="entry name" value="Methyltransf_11"/>
    <property type="match status" value="1"/>
</dbReference>
<dbReference type="AlphaFoldDB" id="E6Q525"/>
<name>E6Q525_9ZZZZ</name>
<gene>
    <name evidence="2" type="ORF">CARN4_0993</name>
</gene>
<sequence length="96" mass="10687">MGDVSSRLPFDDACFDVAIFGEVIEHLVDPDAALQEISRVLRPGGYLVLTTPNLACWFNRIVLVIGVQPIFTETSLHAKIGRKWSFLGQLVTTPRF</sequence>